<name>V5ZCK2_9GAMM</name>
<proteinExistence type="predicted"/>
<dbReference type="EMBL" id="CAHS01000021">
    <property type="protein sequence ID" value="CCG88767.1"/>
    <property type="molecule type" value="Genomic_DNA"/>
</dbReference>
<evidence type="ECO:0000313" key="1">
    <source>
        <dbReference type="EMBL" id="CCG88767.1"/>
    </source>
</evidence>
<sequence>MCSLNLQNKSKIFRVAARRYVMQPSEHAVLDETAGATHTAGVPAT</sequence>
<evidence type="ECO:0000313" key="2">
    <source>
        <dbReference type="Proteomes" id="UP000018217"/>
    </source>
</evidence>
<organism evidence="1 2">
    <name type="scientific">Erwinia piriflorinigrans CFBP 5888</name>
    <dbReference type="NCBI Taxonomy" id="1161919"/>
    <lineage>
        <taxon>Bacteria</taxon>
        <taxon>Pseudomonadati</taxon>
        <taxon>Pseudomonadota</taxon>
        <taxon>Gammaproteobacteria</taxon>
        <taxon>Enterobacterales</taxon>
        <taxon>Erwiniaceae</taxon>
        <taxon>Erwinia</taxon>
    </lineage>
</organism>
<dbReference type="Proteomes" id="UP000018217">
    <property type="component" value="Unassembled WGS sequence"/>
</dbReference>
<accession>V5ZCK2</accession>
<protein>
    <submittedName>
        <fullName evidence="1">Uncharacterized protein</fullName>
    </submittedName>
</protein>
<dbReference type="STRING" id="1161919.EPIR_3404"/>
<dbReference type="AlphaFoldDB" id="V5ZCK2"/>
<reference evidence="1 2" key="1">
    <citation type="journal article" date="2013" name="Syst. Appl. Microbiol.">
        <title>Phylogenetic position and virulence apparatus of the pear flower necrosis pathogen Erwinia piriflorinigrans CFBP 5888T as assessed by comparative genomics.</title>
        <authorList>
            <person name="Smits T.H."/>
            <person name="Rezzonico F."/>
            <person name="Lopez M.M."/>
            <person name="Blom J."/>
            <person name="Goesmann A."/>
            <person name="Frey J.E."/>
            <person name="Duffy B."/>
        </authorList>
    </citation>
    <scope>NUCLEOTIDE SEQUENCE [LARGE SCALE GENOMIC DNA]</scope>
    <source>
        <strain evidence="2">CFBP5888</strain>
    </source>
</reference>
<comment type="caution">
    <text evidence="1">The sequence shown here is derived from an EMBL/GenBank/DDBJ whole genome shotgun (WGS) entry which is preliminary data.</text>
</comment>
<keyword evidence="2" id="KW-1185">Reference proteome</keyword>
<gene>
    <name evidence="1" type="ORF">EPIR_3404</name>
</gene>